<dbReference type="Proteomes" id="UP000248090">
    <property type="component" value="Unassembled WGS sequence"/>
</dbReference>
<evidence type="ECO:0000313" key="2">
    <source>
        <dbReference type="EMBL" id="PXF30967.1"/>
    </source>
</evidence>
<sequence>MAEVPQTERMLSKDTCCQRIHAVKELVSPGKLCRSTLMAVICAAPRREGKNNRQEPPAGCESDQAGARA</sequence>
<evidence type="ECO:0000313" key="3">
    <source>
        <dbReference type="Proteomes" id="UP000248090"/>
    </source>
</evidence>
<dbReference type="EMBL" id="LAPT01000055">
    <property type="protein sequence ID" value="PXF30967.1"/>
    <property type="molecule type" value="Genomic_DNA"/>
</dbReference>
<accession>A0ABX5LWD2</accession>
<evidence type="ECO:0000256" key="1">
    <source>
        <dbReference type="SAM" id="MobiDB-lite"/>
    </source>
</evidence>
<gene>
    <name evidence="2" type="ORF">WH50_12000</name>
</gene>
<evidence type="ECO:0008006" key="4">
    <source>
        <dbReference type="Google" id="ProtNLM"/>
    </source>
</evidence>
<reference evidence="2 3" key="1">
    <citation type="submission" date="2015-03" db="EMBL/GenBank/DDBJ databases">
        <authorList>
            <person name="Krishnan R."/>
            <person name="Midha S."/>
            <person name="Patil P.B."/>
            <person name="Rameshkumar N."/>
        </authorList>
    </citation>
    <scope>NUCLEOTIDE SEQUENCE [LARGE SCALE GENOMIC DNA]</scope>
    <source>
        <strain evidence="2 3">L1E11</strain>
    </source>
</reference>
<feature type="region of interest" description="Disordered" evidence="1">
    <location>
        <begin position="46"/>
        <end position="69"/>
    </location>
</feature>
<comment type="caution">
    <text evidence="2">The sequence shown here is derived from an EMBL/GenBank/DDBJ whole genome shotgun (WGS) entry which is preliminary data.</text>
</comment>
<organism evidence="2 3">
    <name type="scientific">Pokkaliibacter plantistimulans</name>
    <dbReference type="NCBI Taxonomy" id="1635171"/>
    <lineage>
        <taxon>Bacteria</taxon>
        <taxon>Pseudomonadati</taxon>
        <taxon>Pseudomonadota</taxon>
        <taxon>Gammaproteobacteria</taxon>
        <taxon>Oceanospirillales</taxon>
        <taxon>Balneatrichaceae</taxon>
        <taxon>Pokkaliibacter</taxon>
    </lineage>
</organism>
<proteinExistence type="predicted"/>
<name>A0ABX5LWD2_9GAMM</name>
<keyword evidence="3" id="KW-1185">Reference proteome</keyword>
<protein>
    <recommendedName>
        <fullName evidence="4">Transposase</fullName>
    </recommendedName>
</protein>